<proteinExistence type="predicted"/>
<feature type="modified residue" description="4-aspartylphosphate" evidence="1">
    <location>
        <position position="60"/>
    </location>
</feature>
<reference evidence="3 4" key="1">
    <citation type="submission" date="2023-07" db="EMBL/GenBank/DDBJ databases">
        <title>Sorghum-associated microbial communities from plants grown in Nebraska, USA.</title>
        <authorList>
            <person name="Schachtman D."/>
        </authorList>
    </citation>
    <scope>NUCLEOTIDE SEQUENCE [LARGE SCALE GENOMIC DNA]</scope>
    <source>
        <strain evidence="3 4">DS2154</strain>
    </source>
</reference>
<protein>
    <submittedName>
        <fullName evidence="3">CheY-like chemotaxis protein</fullName>
    </submittedName>
</protein>
<organism evidence="3 4">
    <name type="scientific">Caulobacter rhizosphaerae</name>
    <dbReference type="NCBI Taxonomy" id="2010972"/>
    <lineage>
        <taxon>Bacteria</taxon>
        <taxon>Pseudomonadati</taxon>
        <taxon>Pseudomonadota</taxon>
        <taxon>Alphaproteobacteria</taxon>
        <taxon>Caulobacterales</taxon>
        <taxon>Caulobacteraceae</taxon>
        <taxon>Caulobacter</taxon>
    </lineage>
</organism>
<gene>
    <name evidence="3" type="ORF">J2800_000590</name>
</gene>
<dbReference type="InterPro" id="IPR011006">
    <property type="entry name" value="CheY-like_superfamily"/>
</dbReference>
<evidence type="ECO:0000313" key="4">
    <source>
        <dbReference type="Proteomes" id="UP001262754"/>
    </source>
</evidence>
<evidence type="ECO:0000256" key="1">
    <source>
        <dbReference type="PROSITE-ProRule" id="PRU00169"/>
    </source>
</evidence>
<feature type="domain" description="Response regulatory" evidence="2">
    <location>
        <begin position="5"/>
        <end position="119"/>
    </location>
</feature>
<dbReference type="Gene3D" id="3.40.50.2300">
    <property type="match status" value="1"/>
</dbReference>
<dbReference type="Proteomes" id="UP001262754">
    <property type="component" value="Unassembled WGS sequence"/>
</dbReference>
<dbReference type="SUPFAM" id="SSF52172">
    <property type="entry name" value="CheY-like"/>
    <property type="match status" value="1"/>
</dbReference>
<dbReference type="InterPro" id="IPR001789">
    <property type="entry name" value="Sig_transdc_resp-reg_receiver"/>
</dbReference>
<name>A0ABU1MUN2_9CAUL</name>
<dbReference type="PROSITE" id="PS50110">
    <property type="entry name" value="RESPONSE_REGULATORY"/>
    <property type="match status" value="1"/>
</dbReference>
<sequence>MTAPRIMIVEDEALVALMVEDLLTDIGCRISGSFGAVDEALDYLKDAAAPPPALDGAVLDVNVGGTMVFPVAERLRAAGIPFVFATGYGALPRKGFEDVLVLNKPIDPILLEGAVRGFGQAA</sequence>
<dbReference type="EMBL" id="JAVDRL010000002">
    <property type="protein sequence ID" value="MDR6529866.1"/>
    <property type="molecule type" value="Genomic_DNA"/>
</dbReference>
<keyword evidence="1" id="KW-0597">Phosphoprotein</keyword>
<dbReference type="RefSeq" id="WP_310029096.1">
    <property type="nucleotide sequence ID" value="NZ_JAVDRL010000002.1"/>
</dbReference>
<accession>A0ABU1MUN2</accession>
<keyword evidence="4" id="KW-1185">Reference proteome</keyword>
<evidence type="ECO:0000313" key="3">
    <source>
        <dbReference type="EMBL" id="MDR6529866.1"/>
    </source>
</evidence>
<dbReference type="SMART" id="SM00448">
    <property type="entry name" value="REC"/>
    <property type="match status" value="1"/>
</dbReference>
<comment type="caution">
    <text evidence="3">The sequence shown here is derived from an EMBL/GenBank/DDBJ whole genome shotgun (WGS) entry which is preliminary data.</text>
</comment>
<evidence type="ECO:0000259" key="2">
    <source>
        <dbReference type="PROSITE" id="PS50110"/>
    </source>
</evidence>